<evidence type="ECO:0000256" key="1">
    <source>
        <dbReference type="ARBA" id="ARBA00004651"/>
    </source>
</evidence>
<feature type="transmembrane region" description="Helical" evidence="7">
    <location>
        <begin position="238"/>
        <end position="258"/>
    </location>
</feature>
<dbReference type="PROSITE" id="PS50850">
    <property type="entry name" value="MFS"/>
    <property type="match status" value="1"/>
</dbReference>
<dbReference type="Pfam" id="PF07690">
    <property type="entry name" value="MFS_1"/>
    <property type="match status" value="1"/>
</dbReference>
<feature type="domain" description="Major facilitator superfamily (MFS) profile" evidence="8">
    <location>
        <begin position="7"/>
        <end position="372"/>
    </location>
</feature>
<keyword evidence="2" id="KW-0813">Transport</keyword>
<name>A0A0A2V0A8_9BACI</name>
<dbReference type="InterPro" id="IPR011701">
    <property type="entry name" value="MFS"/>
</dbReference>
<comment type="caution">
    <text evidence="9">The sequence shown here is derived from an EMBL/GenBank/DDBJ whole genome shotgun (WGS) entry which is preliminary data.</text>
</comment>
<dbReference type="InterPro" id="IPR020846">
    <property type="entry name" value="MFS_dom"/>
</dbReference>
<evidence type="ECO:0000256" key="6">
    <source>
        <dbReference type="ARBA" id="ARBA00023136"/>
    </source>
</evidence>
<reference evidence="9 10" key="1">
    <citation type="submission" date="2013-08" db="EMBL/GenBank/DDBJ databases">
        <title>Genome of Pontibacillus chungwhensis.</title>
        <authorList>
            <person name="Wang Q."/>
            <person name="Wang G."/>
        </authorList>
    </citation>
    <scope>NUCLEOTIDE SEQUENCE [LARGE SCALE GENOMIC DNA]</scope>
    <source>
        <strain evidence="9 10">BH030062</strain>
    </source>
</reference>
<dbReference type="OrthoDB" id="2957247at2"/>
<keyword evidence="5 7" id="KW-1133">Transmembrane helix</keyword>
<keyword evidence="4 7" id="KW-0812">Transmembrane</keyword>
<feature type="transmembrane region" description="Helical" evidence="7">
    <location>
        <begin position="349"/>
        <end position="369"/>
    </location>
</feature>
<dbReference type="AlphaFoldDB" id="A0A0A2V0A8"/>
<feature type="transmembrane region" description="Helical" evidence="7">
    <location>
        <begin position="41"/>
        <end position="61"/>
    </location>
</feature>
<gene>
    <name evidence="9" type="ORF">N780_01420</name>
</gene>
<feature type="transmembrane region" description="Helical" evidence="7">
    <location>
        <begin position="265"/>
        <end position="284"/>
    </location>
</feature>
<evidence type="ECO:0000256" key="2">
    <source>
        <dbReference type="ARBA" id="ARBA00022448"/>
    </source>
</evidence>
<keyword evidence="10" id="KW-1185">Reference proteome</keyword>
<dbReference type="GO" id="GO:0005886">
    <property type="term" value="C:plasma membrane"/>
    <property type="evidence" value="ECO:0007669"/>
    <property type="project" value="UniProtKB-SubCell"/>
</dbReference>
<protein>
    <submittedName>
        <fullName evidence="9">MFS transporter</fullName>
    </submittedName>
</protein>
<evidence type="ECO:0000256" key="7">
    <source>
        <dbReference type="SAM" id="Phobius"/>
    </source>
</evidence>
<comment type="subcellular location">
    <subcellularLocation>
        <location evidence="1">Cell membrane</location>
        <topology evidence="1">Multi-pass membrane protein</topology>
    </subcellularLocation>
</comment>
<keyword evidence="6 7" id="KW-0472">Membrane</keyword>
<evidence type="ECO:0000313" key="9">
    <source>
        <dbReference type="EMBL" id="KGP92241.1"/>
    </source>
</evidence>
<dbReference type="PANTHER" id="PTHR43124">
    <property type="entry name" value="PURINE EFFLUX PUMP PBUE"/>
    <property type="match status" value="1"/>
</dbReference>
<keyword evidence="3" id="KW-1003">Cell membrane</keyword>
<dbReference type="InterPro" id="IPR050189">
    <property type="entry name" value="MFS_Efflux_Transporters"/>
</dbReference>
<evidence type="ECO:0000256" key="5">
    <source>
        <dbReference type="ARBA" id="ARBA00022989"/>
    </source>
</evidence>
<feature type="transmembrane region" description="Helical" evidence="7">
    <location>
        <begin position="134"/>
        <end position="153"/>
    </location>
</feature>
<dbReference type="STRING" id="1385513.N780_01420"/>
<proteinExistence type="predicted"/>
<dbReference type="InterPro" id="IPR036259">
    <property type="entry name" value="MFS_trans_sf"/>
</dbReference>
<feature type="transmembrane region" description="Helical" evidence="7">
    <location>
        <begin position="159"/>
        <end position="179"/>
    </location>
</feature>
<evidence type="ECO:0000259" key="8">
    <source>
        <dbReference type="PROSITE" id="PS50850"/>
    </source>
</evidence>
<feature type="transmembrane region" description="Helical" evidence="7">
    <location>
        <begin position="97"/>
        <end position="122"/>
    </location>
</feature>
<dbReference type="PANTHER" id="PTHR43124:SF3">
    <property type="entry name" value="CHLORAMPHENICOL EFFLUX PUMP RV0191"/>
    <property type="match status" value="1"/>
</dbReference>
<dbReference type="eggNOG" id="COG2814">
    <property type="taxonomic scope" value="Bacteria"/>
</dbReference>
<accession>A0A0A2V0A8</accession>
<dbReference type="GO" id="GO:0022857">
    <property type="term" value="F:transmembrane transporter activity"/>
    <property type="evidence" value="ECO:0007669"/>
    <property type="project" value="InterPro"/>
</dbReference>
<evidence type="ECO:0000313" key="10">
    <source>
        <dbReference type="Proteomes" id="UP000030153"/>
    </source>
</evidence>
<dbReference type="Proteomes" id="UP000030153">
    <property type="component" value="Unassembled WGS sequence"/>
</dbReference>
<feature type="transmembrane region" description="Helical" evidence="7">
    <location>
        <begin position="290"/>
        <end position="314"/>
    </location>
</feature>
<evidence type="ECO:0000256" key="4">
    <source>
        <dbReference type="ARBA" id="ARBA00022692"/>
    </source>
</evidence>
<sequence>MKFTKLVFPGVTMIAVTYGLARYSYGLLLPNIHAAFGMSDLVSGIISSLFYLAYCFTILYSTVMTSRKGPRQMILLAGSFALFGLLIISGARSEWTLALGVLLAGGSTGLVSPPYGAAIALWIKEPLQGKANTWINSGTSIGIVVTGMAAILLTPHWRITYLIYAAIALIVLIWNYKIIPQEEPSLRFEQGRLTLSALKGSPSIVIGSILMGASSACFWTFSRSYIEVSGDYTNLELSLFWIVIGLFGTLSGLGGAVIEKIGLQAAYTIFGVMMGIAPILLAVAPGDLLLAYTAAALFGIANLFMCGLLIVWGIRVFSSNASLGIGVPFLMLSIGQVIGSILAGGLVGGIGYALTFGIYGIVSIVASFLRTA</sequence>
<feature type="transmembrane region" description="Helical" evidence="7">
    <location>
        <begin position="200"/>
        <end position="226"/>
    </location>
</feature>
<organism evidence="9 10">
    <name type="scientific">Pontibacillus chungwhensis BH030062</name>
    <dbReference type="NCBI Taxonomy" id="1385513"/>
    <lineage>
        <taxon>Bacteria</taxon>
        <taxon>Bacillati</taxon>
        <taxon>Bacillota</taxon>
        <taxon>Bacilli</taxon>
        <taxon>Bacillales</taxon>
        <taxon>Bacillaceae</taxon>
        <taxon>Pontibacillus</taxon>
    </lineage>
</organism>
<feature type="transmembrane region" description="Helical" evidence="7">
    <location>
        <begin position="321"/>
        <end position="343"/>
    </location>
</feature>
<dbReference type="SUPFAM" id="SSF103473">
    <property type="entry name" value="MFS general substrate transporter"/>
    <property type="match status" value="1"/>
</dbReference>
<feature type="transmembrane region" description="Helical" evidence="7">
    <location>
        <begin position="73"/>
        <end position="91"/>
    </location>
</feature>
<dbReference type="EMBL" id="AVBG01000003">
    <property type="protein sequence ID" value="KGP92241.1"/>
    <property type="molecule type" value="Genomic_DNA"/>
</dbReference>
<evidence type="ECO:0000256" key="3">
    <source>
        <dbReference type="ARBA" id="ARBA00022475"/>
    </source>
</evidence>
<feature type="transmembrane region" description="Helical" evidence="7">
    <location>
        <begin position="7"/>
        <end position="29"/>
    </location>
</feature>
<dbReference type="RefSeq" id="WP_036781378.1">
    <property type="nucleotide sequence ID" value="NZ_AVBG01000003.1"/>
</dbReference>
<dbReference type="Gene3D" id="1.20.1250.20">
    <property type="entry name" value="MFS general substrate transporter like domains"/>
    <property type="match status" value="1"/>
</dbReference>